<sequence length="178" mass="18333">MSRLSAINPAEATGAAADVFAAIKKAVGKVPNVYATIGTHSPAGLAAMLGVDGVISAGSLEKADVETIKLAVSEVAGCDYCIAAHTLMGKFAGLSQEAMKQVRAGDATGDAKRDALVRFVRTLVNTRGTVPAAELDAVRDAGYSERQVVEILLAVASITFTNLVNRVNDTTVDFPAVA</sequence>
<dbReference type="SUPFAM" id="SSF69118">
    <property type="entry name" value="AhpD-like"/>
    <property type="match status" value="1"/>
</dbReference>
<dbReference type="PANTHER" id="PTHR35446">
    <property type="entry name" value="SI:CH211-175M2.5"/>
    <property type="match status" value="1"/>
</dbReference>
<dbReference type="InterPro" id="IPR029032">
    <property type="entry name" value="AhpD-like"/>
</dbReference>
<dbReference type="Pfam" id="PF02627">
    <property type="entry name" value="CMD"/>
    <property type="match status" value="1"/>
</dbReference>
<protein>
    <recommendedName>
        <fullName evidence="1">Carboxymuconolactone decarboxylase-like domain-containing protein</fullName>
    </recommendedName>
</protein>
<dbReference type="NCBIfam" id="TIGR00778">
    <property type="entry name" value="ahpD_dom"/>
    <property type="match status" value="1"/>
</dbReference>
<dbReference type="GO" id="GO:0051920">
    <property type="term" value="F:peroxiredoxin activity"/>
    <property type="evidence" value="ECO:0007669"/>
    <property type="project" value="InterPro"/>
</dbReference>
<evidence type="ECO:0000313" key="3">
    <source>
        <dbReference type="Proteomes" id="UP000789704"/>
    </source>
</evidence>
<dbReference type="EMBL" id="CAJQZC010000008">
    <property type="protein sequence ID" value="CAG4912144.1"/>
    <property type="molecule type" value="Genomic_DNA"/>
</dbReference>
<reference evidence="2" key="1">
    <citation type="submission" date="2021-04" db="EMBL/GenBank/DDBJ databases">
        <authorList>
            <person name="Vanwijnsberghe S."/>
        </authorList>
    </citation>
    <scope>NUCLEOTIDE SEQUENCE</scope>
    <source>
        <strain evidence="2">LMG 31841</strain>
    </source>
</reference>
<dbReference type="InterPro" id="IPR003779">
    <property type="entry name" value="CMD-like"/>
</dbReference>
<name>A0A9N8RZK7_9BURK</name>
<evidence type="ECO:0000259" key="1">
    <source>
        <dbReference type="Pfam" id="PF02627"/>
    </source>
</evidence>
<evidence type="ECO:0000313" key="2">
    <source>
        <dbReference type="EMBL" id="CAG4912144.1"/>
    </source>
</evidence>
<dbReference type="InterPro" id="IPR004675">
    <property type="entry name" value="AhpD_core"/>
</dbReference>
<proteinExistence type="predicted"/>
<accession>A0A9N8RZK7</accession>
<feature type="domain" description="Carboxymuconolactone decarboxylase-like" evidence="1">
    <location>
        <begin position="52"/>
        <end position="107"/>
    </location>
</feature>
<keyword evidence="3" id="KW-1185">Reference proteome</keyword>
<dbReference type="RefSeq" id="WP_228880859.1">
    <property type="nucleotide sequence ID" value="NZ_CAJQZC010000008.1"/>
</dbReference>
<dbReference type="Gene3D" id="1.20.1290.10">
    <property type="entry name" value="AhpD-like"/>
    <property type="match status" value="1"/>
</dbReference>
<dbReference type="Proteomes" id="UP000789704">
    <property type="component" value="Unassembled WGS sequence"/>
</dbReference>
<dbReference type="AlphaFoldDB" id="A0A9N8RZK7"/>
<comment type="caution">
    <text evidence="2">The sequence shown here is derived from an EMBL/GenBank/DDBJ whole genome shotgun (WGS) entry which is preliminary data.</text>
</comment>
<gene>
    <name evidence="2" type="ORF">LMG31841_04138</name>
</gene>
<organism evidence="2 3">
    <name type="scientific">Paraburkholderia saeva</name>
    <dbReference type="NCBI Taxonomy" id="2777537"/>
    <lineage>
        <taxon>Bacteria</taxon>
        <taxon>Pseudomonadati</taxon>
        <taxon>Pseudomonadota</taxon>
        <taxon>Betaproteobacteria</taxon>
        <taxon>Burkholderiales</taxon>
        <taxon>Burkholderiaceae</taxon>
        <taxon>Paraburkholderia</taxon>
    </lineage>
</organism>
<dbReference type="PANTHER" id="PTHR35446:SF3">
    <property type="entry name" value="CMD DOMAIN-CONTAINING PROTEIN"/>
    <property type="match status" value="1"/>
</dbReference>